<dbReference type="PROSITE" id="PS51000">
    <property type="entry name" value="HTH_DEOR_2"/>
    <property type="match status" value="1"/>
</dbReference>
<evidence type="ECO:0000259" key="3">
    <source>
        <dbReference type="PROSITE" id="PS51000"/>
    </source>
</evidence>
<accession>A0A2V3PYA9</accession>
<dbReference type="Gene3D" id="1.10.10.10">
    <property type="entry name" value="Winged helix-like DNA-binding domain superfamily/Winged helix DNA-binding domain"/>
    <property type="match status" value="1"/>
</dbReference>
<dbReference type="Proteomes" id="UP000247973">
    <property type="component" value="Unassembled WGS sequence"/>
</dbReference>
<dbReference type="GO" id="GO:0003677">
    <property type="term" value="F:DNA binding"/>
    <property type="evidence" value="ECO:0007669"/>
    <property type="project" value="UniProtKB-KW"/>
</dbReference>
<dbReference type="Pfam" id="PF13280">
    <property type="entry name" value="WYL"/>
    <property type="match status" value="1"/>
</dbReference>
<evidence type="ECO:0000313" key="4">
    <source>
        <dbReference type="EMBL" id="PXV66772.1"/>
    </source>
</evidence>
<dbReference type="SUPFAM" id="SSF46785">
    <property type="entry name" value="Winged helix' DNA-binding domain"/>
    <property type="match status" value="1"/>
</dbReference>
<dbReference type="OrthoDB" id="9815009at2"/>
<proteinExistence type="predicted"/>
<dbReference type="EMBL" id="QICL01000004">
    <property type="protein sequence ID" value="PXV66772.1"/>
    <property type="molecule type" value="Genomic_DNA"/>
</dbReference>
<keyword evidence="4" id="KW-0238">DNA-binding</keyword>
<dbReference type="RefSeq" id="WP_110309735.1">
    <property type="nucleotide sequence ID" value="NZ_QICL01000004.1"/>
</dbReference>
<dbReference type="InterPro" id="IPR028349">
    <property type="entry name" value="PafC-like"/>
</dbReference>
<dbReference type="AlphaFoldDB" id="A0A2V3PYA9"/>
<dbReference type="PIRSF" id="PIRSF016838">
    <property type="entry name" value="PafC"/>
    <property type="match status" value="1"/>
</dbReference>
<reference evidence="4 5" key="1">
    <citation type="submission" date="2018-03" db="EMBL/GenBank/DDBJ databases">
        <title>Genomic Encyclopedia of Archaeal and Bacterial Type Strains, Phase II (KMG-II): from individual species to whole genera.</title>
        <authorList>
            <person name="Goeker M."/>
        </authorList>
    </citation>
    <scope>NUCLEOTIDE SEQUENCE [LARGE SCALE GENOMIC DNA]</scope>
    <source>
        <strain evidence="4 5">DSM 100214</strain>
    </source>
</reference>
<dbReference type="InterPro" id="IPR026881">
    <property type="entry name" value="WYL_dom"/>
</dbReference>
<evidence type="ECO:0000313" key="5">
    <source>
        <dbReference type="Proteomes" id="UP000247973"/>
    </source>
</evidence>
<name>A0A2V3PYA9_9BACT</name>
<evidence type="ECO:0000256" key="2">
    <source>
        <dbReference type="ARBA" id="ARBA00023163"/>
    </source>
</evidence>
<feature type="domain" description="HTH deoR-type" evidence="3">
    <location>
        <begin position="3"/>
        <end position="58"/>
    </location>
</feature>
<sequence length="316" mass="37009">MNRLERISSILVQLQSRSVITAQQIADRFDISLRTVYRDIRTLEEAGIPIIGNVGIGYSLVDGYKLPPLMFTREEAIAFLTAEKFIEKMSDLQNVQSYKSGMSKIKAVLKYIEKDYLSDVEDNISILGKSDTGRELPTAITQCILKSISEQKVMRIIYFTNENMSERDVEPIGCFYSQINWYMVAFCRLRNDYRSFRIDKISSFALTDEPFSKEHLSLPQYIEKYRLQKDIYEVIIRVKNSDLITINDYKYYHGWLKEEVEGDYTDIHFRIFNLEHFARWYLSFADIANIIKPDILKEKVKDQINSLLNKYSGHKS</sequence>
<keyword evidence="5" id="KW-1185">Reference proteome</keyword>
<protein>
    <submittedName>
        <fullName evidence="4">Putative DNA-binding transcriptional regulator YafY</fullName>
    </submittedName>
</protein>
<dbReference type="GO" id="GO:0003700">
    <property type="term" value="F:DNA-binding transcription factor activity"/>
    <property type="evidence" value="ECO:0007669"/>
    <property type="project" value="InterPro"/>
</dbReference>
<gene>
    <name evidence="4" type="ORF">CLV62_10432</name>
</gene>
<dbReference type="SMART" id="SM00420">
    <property type="entry name" value="HTH_DEOR"/>
    <property type="match status" value="1"/>
</dbReference>
<dbReference type="InterPro" id="IPR001034">
    <property type="entry name" value="DeoR_HTH"/>
</dbReference>
<dbReference type="InterPro" id="IPR013196">
    <property type="entry name" value="HTH_11"/>
</dbReference>
<dbReference type="InterPro" id="IPR036388">
    <property type="entry name" value="WH-like_DNA-bd_sf"/>
</dbReference>
<dbReference type="InterPro" id="IPR051534">
    <property type="entry name" value="CBASS_pafABC_assoc_protein"/>
</dbReference>
<evidence type="ECO:0000256" key="1">
    <source>
        <dbReference type="ARBA" id="ARBA00023015"/>
    </source>
</evidence>
<organism evidence="4 5">
    <name type="scientific">Dysgonomonas alginatilytica</name>
    <dbReference type="NCBI Taxonomy" id="1605892"/>
    <lineage>
        <taxon>Bacteria</taxon>
        <taxon>Pseudomonadati</taxon>
        <taxon>Bacteroidota</taxon>
        <taxon>Bacteroidia</taxon>
        <taxon>Bacteroidales</taxon>
        <taxon>Dysgonomonadaceae</taxon>
        <taxon>Dysgonomonas</taxon>
    </lineage>
</organism>
<dbReference type="PANTHER" id="PTHR34580">
    <property type="match status" value="1"/>
</dbReference>
<dbReference type="Pfam" id="PF08279">
    <property type="entry name" value="HTH_11"/>
    <property type="match status" value="1"/>
</dbReference>
<dbReference type="InterPro" id="IPR036390">
    <property type="entry name" value="WH_DNA-bd_sf"/>
</dbReference>
<dbReference type="PANTHER" id="PTHR34580:SF3">
    <property type="entry name" value="PROTEIN PAFB"/>
    <property type="match status" value="1"/>
</dbReference>
<keyword evidence="1" id="KW-0805">Transcription regulation</keyword>
<comment type="caution">
    <text evidence="4">The sequence shown here is derived from an EMBL/GenBank/DDBJ whole genome shotgun (WGS) entry which is preliminary data.</text>
</comment>
<keyword evidence="2" id="KW-0804">Transcription</keyword>
<dbReference type="PROSITE" id="PS52050">
    <property type="entry name" value="WYL"/>
    <property type="match status" value="1"/>
</dbReference>